<keyword evidence="1" id="KW-0732">Signal</keyword>
<organism evidence="2 3">
    <name type="scientific">Symbiodinium natans</name>
    <dbReference type="NCBI Taxonomy" id="878477"/>
    <lineage>
        <taxon>Eukaryota</taxon>
        <taxon>Sar</taxon>
        <taxon>Alveolata</taxon>
        <taxon>Dinophyceae</taxon>
        <taxon>Suessiales</taxon>
        <taxon>Symbiodiniaceae</taxon>
        <taxon>Symbiodinium</taxon>
    </lineage>
</organism>
<dbReference type="OrthoDB" id="415484at2759"/>
<name>A0A812IYR5_9DINO</name>
<accession>A0A812IYR5</accession>
<dbReference type="Proteomes" id="UP000604046">
    <property type="component" value="Unassembled WGS sequence"/>
</dbReference>
<proteinExistence type="predicted"/>
<keyword evidence="3" id="KW-1185">Reference proteome</keyword>
<dbReference type="AlphaFoldDB" id="A0A812IYR5"/>
<feature type="chain" id="PRO_5032368071" evidence="1">
    <location>
        <begin position="18"/>
        <end position="249"/>
    </location>
</feature>
<comment type="caution">
    <text evidence="2">The sequence shown here is derived from an EMBL/GenBank/DDBJ whole genome shotgun (WGS) entry which is preliminary data.</text>
</comment>
<reference evidence="2" key="1">
    <citation type="submission" date="2021-02" db="EMBL/GenBank/DDBJ databases">
        <authorList>
            <person name="Dougan E. K."/>
            <person name="Rhodes N."/>
            <person name="Thang M."/>
            <person name="Chan C."/>
        </authorList>
    </citation>
    <scope>NUCLEOTIDE SEQUENCE</scope>
</reference>
<gene>
    <name evidence="2" type="primary">Rnf130</name>
    <name evidence="2" type="ORF">SNAT2548_LOCUS5250</name>
</gene>
<sequence>MMQKALCCTLLCLTVAGEDFLSRKSSISTRCLLQGWADNNHLGDILKATQDCFTRNAVQTDQGEVVLQGTLGVATGCVLSNLDQAWGWHPVLVGSGPDTGGPYDIYGVGSRVTMIAVETPSGHWQFMLRKGHSGLKAGSTNASHAPVSVHSHHRGDATQQQEADLIHFAESCFSKQDVDTSNLGSLQMTLGRNVDCVLQKCMETWGFKPHAPNSGSDTGGPYDVYGLGATVVGVESPSGKWEFVLQLKY</sequence>
<dbReference type="EMBL" id="CAJNDS010000335">
    <property type="protein sequence ID" value="CAE7193661.1"/>
    <property type="molecule type" value="Genomic_DNA"/>
</dbReference>
<evidence type="ECO:0000256" key="1">
    <source>
        <dbReference type="SAM" id="SignalP"/>
    </source>
</evidence>
<evidence type="ECO:0000313" key="3">
    <source>
        <dbReference type="Proteomes" id="UP000604046"/>
    </source>
</evidence>
<protein>
    <submittedName>
        <fullName evidence="2">Rnf130 protein</fullName>
    </submittedName>
</protein>
<feature type="signal peptide" evidence="1">
    <location>
        <begin position="1"/>
        <end position="17"/>
    </location>
</feature>
<evidence type="ECO:0000313" key="2">
    <source>
        <dbReference type="EMBL" id="CAE7193661.1"/>
    </source>
</evidence>